<name>A0ABV2JZ25_9GAMM</name>
<dbReference type="InterPro" id="IPR021695">
    <property type="entry name" value="Phage_KPP10_Orf10"/>
</dbReference>
<dbReference type="EMBL" id="JBEPMU010000006">
    <property type="protein sequence ID" value="MET3654090.1"/>
    <property type="molecule type" value="Genomic_DNA"/>
</dbReference>
<dbReference type="RefSeq" id="WP_354015464.1">
    <property type="nucleotide sequence ID" value="NZ_JBEPMU010000006.1"/>
</dbReference>
<keyword evidence="2" id="KW-1185">Reference proteome</keyword>
<dbReference type="Proteomes" id="UP001549184">
    <property type="component" value="Unassembled WGS sequence"/>
</dbReference>
<gene>
    <name evidence="1" type="ORF">ABIC75_003828</name>
</gene>
<evidence type="ECO:0008006" key="3">
    <source>
        <dbReference type="Google" id="ProtNLM"/>
    </source>
</evidence>
<evidence type="ECO:0000313" key="1">
    <source>
        <dbReference type="EMBL" id="MET3654090.1"/>
    </source>
</evidence>
<evidence type="ECO:0000313" key="2">
    <source>
        <dbReference type="Proteomes" id="UP001549184"/>
    </source>
</evidence>
<reference evidence="1 2" key="1">
    <citation type="submission" date="2024-06" db="EMBL/GenBank/DDBJ databases">
        <title>Sorghum-associated microbial communities from plants grown in Nebraska, USA.</title>
        <authorList>
            <person name="Schachtman D."/>
        </authorList>
    </citation>
    <scope>NUCLEOTIDE SEQUENCE [LARGE SCALE GENOMIC DNA]</scope>
    <source>
        <strain evidence="1 2">1073</strain>
    </source>
</reference>
<sequence>MGRAYSFLDVQATITGPGGSFNLGNGAGAAEEGIDIEMTEDKNNMTVGADGTPMHSLHAGKSGTVTVRLLKTSPVNAQLQAMYDLQSTSSALWGNNIITINNTASGDNDGCRAVAFKKQPKNTYAKDGGTMEWVFDAGYIDQILGTY</sequence>
<dbReference type="NCBIfam" id="NF047581">
    <property type="entry name" value="gp105_phage_fam"/>
    <property type="match status" value="1"/>
</dbReference>
<organism evidence="1 2">
    <name type="scientific">Dyella japonica</name>
    <dbReference type="NCBI Taxonomy" id="231455"/>
    <lineage>
        <taxon>Bacteria</taxon>
        <taxon>Pseudomonadati</taxon>
        <taxon>Pseudomonadota</taxon>
        <taxon>Gammaproteobacteria</taxon>
        <taxon>Lysobacterales</taxon>
        <taxon>Rhodanobacteraceae</taxon>
        <taxon>Dyella</taxon>
    </lineage>
</organism>
<dbReference type="Pfam" id="PF11681">
    <property type="entry name" value="Phage_Tube_PhiTE"/>
    <property type="match status" value="1"/>
</dbReference>
<proteinExistence type="predicted"/>
<accession>A0ABV2JZ25</accession>
<protein>
    <recommendedName>
        <fullName evidence="3">DUF3277 family protein</fullName>
    </recommendedName>
</protein>
<comment type="caution">
    <text evidence="1">The sequence shown here is derived from an EMBL/GenBank/DDBJ whole genome shotgun (WGS) entry which is preliminary data.</text>
</comment>